<evidence type="ECO:0000256" key="1">
    <source>
        <dbReference type="SAM" id="MobiDB-lite"/>
    </source>
</evidence>
<dbReference type="EMBL" id="FJOG01000010">
    <property type="protein sequence ID" value="CZR57490.1"/>
    <property type="molecule type" value="Genomic_DNA"/>
</dbReference>
<feature type="region of interest" description="Disordered" evidence="1">
    <location>
        <begin position="124"/>
        <end position="144"/>
    </location>
</feature>
<feature type="signal peptide" evidence="3">
    <location>
        <begin position="1"/>
        <end position="20"/>
    </location>
</feature>
<feature type="chain" id="PRO_5012589244" evidence="3">
    <location>
        <begin position="21"/>
        <end position="280"/>
    </location>
</feature>
<feature type="region of interest" description="Disordered" evidence="1">
    <location>
        <begin position="161"/>
        <end position="181"/>
    </location>
</feature>
<evidence type="ECO:0000313" key="6">
    <source>
        <dbReference type="Proteomes" id="UP000184330"/>
    </source>
</evidence>
<dbReference type="AlphaFoldDB" id="A0A1L7WXJ2"/>
<keyword evidence="6" id="KW-1185">Reference proteome</keyword>
<reference evidence="5 6" key="1">
    <citation type="submission" date="2016-03" db="EMBL/GenBank/DDBJ databases">
        <authorList>
            <person name="Ploux O."/>
        </authorList>
    </citation>
    <scope>NUCLEOTIDE SEQUENCE [LARGE SCALE GENOMIC DNA]</scope>
    <source>
        <strain evidence="5 6">UAMH 11012</strain>
    </source>
</reference>
<keyword evidence="2" id="KW-1133">Transmembrane helix</keyword>
<dbReference type="PROSITE" id="PS51212">
    <property type="entry name" value="WSC"/>
    <property type="match status" value="1"/>
</dbReference>
<evidence type="ECO:0000256" key="2">
    <source>
        <dbReference type="SAM" id="Phobius"/>
    </source>
</evidence>
<protein>
    <submittedName>
        <fullName evidence="5">Related to cell wall integrity and stress response component 1</fullName>
    </submittedName>
</protein>
<dbReference type="STRING" id="576137.A0A1L7WXJ2"/>
<dbReference type="Proteomes" id="UP000184330">
    <property type="component" value="Unassembled WGS sequence"/>
</dbReference>
<feature type="transmembrane region" description="Helical" evidence="2">
    <location>
        <begin position="183"/>
        <end position="207"/>
    </location>
</feature>
<sequence length="280" mass="28428">MMSKYTIAMVAALGASNVAAFSATIEGCYSSTTGLTLNSTDTFNSAGYCSTQCLALEMPVMATKDSTCYCGPTLPPASTSTDNSSCTTQCPGYPSDKCGGTGLYSVWLTGLTYDVTNADASASDTSSAATAKATGKSTATSTATPSVVTIGGQTVVVTASSSSTGTSSASESESKSSSGPNKAGIAAGVVIGIVAIAAIAGGAFIFVRNKKRREVEEEYRRNAAVSSFIHGGKPPSSSGGASSFNDMRLDPAVMAQRRMSDGSIADNQDYSRRILKVTNA</sequence>
<keyword evidence="3" id="KW-0732">Signal</keyword>
<dbReference type="Pfam" id="PF01822">
    <property type="entry name" value="WSC"/>
    <property type="match status" value="1"/>
</dbReference>
<evidence type="ECO:0000259" key="4">
    <source>
        <dbReference type="PROSITE" id="PS51212"/>
    </source>
</evidence>
<dbReference type="InterPro" id="IPR002889">
    <property type="entry name" value="WSC_carb-bd"/>
</dbReference>
<evidence type="ECO:0000256" key="3">
    <source>
        <dbReference type="SAM" id="SignalP"/>
    </source>
</evidence>
<keyword evidence="2" id="KW-0472">Membrane</keyword>
<keyword evidence="2" id="KW-0812">Transmembrane</keyword>
<gene>
    <name evidence="5" type="ORF">PAC_07379</name>
</gene>
<proteinExistence type="predicted"/>
<organism evidence="5 6">
    <name type="scientific">Phialocephala subalpina</name>
    <dbReference type="NCBI Taxonomy" id="576137"/>
    <lineage>
        <taxon>Eukaryota</taxon>
        <taxon>Fungi</taxon>
        <taxon>Dikarya</taxon>
        <taxon>Ascomycota</taxon>
        <taxon>Pezizomycotina</taxon>
        <taxon>Leotiomycetes</taxon>
        <taxon>Helotiales</taxon>
        <taxon>Mollisiaceae</taxon>
        <taxon>Phialocephala</taxon>
        <taxon>Phialocephala fortinii species complex</taxon>
    </lineage>
</organism>
<dbReference type="OrthoDB" id="2019572at2759"/>
<dbReference type="SMART" id="SM00321">
    <property type="entry name" value="WSC"/>
    <property type="match status" value="1"/>
</dbReference>
<accession>A0A1L7WXJ2</accession>
<name>A0A1L7WXJ2_9HELO</name>
<evidence type="ECO:0000313" key="5">
    <source>
        <dbReference type="EMBL" id="CZR57490.1"/>
    </source>
</evidence>
<feature type="domain" description="WSC" evidence="4">
    <location>
        <begin position="22"/>
        <end position="110"/>
    </location>
</feature>